<proteinExistence type="predicted"/>
<feature type="domain" description="SLH" evidence="4">
    <location>
        <begin position="1408"/>
        <end position="1471"/>
    </location>
</feature>
<dbReference type="PANTHER" id="PTHR45661">
    <property type="entry name" value="SURFACE ANTIGEN"/>
    <property type="match status" value="1"/>
</dbReference>
<evidence type="ECO:0000313" key="6">
    <source>
        <dbReference type="Proteomes" id="UP000276128"/>
    </source>
</evidence>
<dbReference type="InterPro" id="IPR053139">
    <property type="entry name" value="Surface_bspA-like"/>
</dbReference>
<organism evidence="5 6">
    <name type="scientific">Paenibacillus whitsoniae</name>
    <dbReference type="NCBI Taxonomy" id="2496558"/>
    <lineage>
        <taxon>Bacteria</taxon>
        <taxon>Bacillati</taxon>
        <taxon>Bacillota</taxon>
        <taxon>Bacilli</taxon>
        <taxon>Bacillales</taxon>
        <taxon>Paenibacillaceae</taxon>
        <taxon>Paenibacillus</taxon>
    </lineage>
</organism>
<evidence type="ECO:0000313" key="5">
    <source>
        <dbReference type="EMBL" id="RTE09484.1"/>
    </source>
</evidence>
<comment type="caution">
    <text evidence="5">The sequence shown here is derived from an EMBL/GenBank/DDBJ whole genome shotgun (WGS) entry which is preliminary data.</text>
</comment>
<name>A0A3S0AC06_9BACL</name>
<evidence type="ECO:0000256" key="2">
    <source>
        <dbReference type="SAM" id="MobiDB-lite"/>
    </source>
</evidence>
<evidence type="ECO:0000256" key="3">
    <source>
        <dbReference type="SAM" id="SignalP"/>
    </source>
</evidence>
<dbReference type="Gene3D" id="2.60.40.1080">
    <property type="match status" value="1"/>
</dbReference>
<dbReference type="InterPro" id="IPR003343">
    <property type="entry name" value="Big_2"/>
</dbReference>
<dbReference type="NCBIfam" id="TIGR02543">
    <property type="entry name" value="List_Bact_rpt"/>
    <property type="match status" value="1"/>
</dbReference>
<dbReference type="OrthoDB" id="2480681at2"/>
<dbReference type="InterPro" id="IPR008964">
    <property type="entry name" value="Invasin/intimin_cell_adhesion"/>
</dbReference>
<gene>
    <name evidence="5" type="ORF">EJQ19_11965</name>
</gene>
<dbReference type="Gene3D" id="2.60.40.4270">
    <property type="entry name" value="Listeria-Bacteroides repeat domain"/>
    <property type="match status" value="3"/>
</dbReference>
<dbReference type="InterPro" id="IPR032675">
    <property type="entry name" value="LRR_dom_sf"/>
</dbReference>
<dbReference type="Pfam" id="PF13306">
    <property type="entry name" value="LRR_5"/>
    <property type="match status" value="2"/>
</dbReference>
<evidence type="ECO:0000259" key="4">
    <source>
        <dbReference type="PROSITE" id="PS51272"/>
    </source>
</evidence>
<feature type="signal peptide" evidence="3">
    <location>
        <begin position="1"/>
        <end position="22"/>
    </location>
</feature>
<dbReference type="InterPro" id="IPR025883">
    <property type="entry name" value="Cadherin-like_domain"/>
</dbReference>
<dbReference type="Gene3D" id="2.60.40.10">
    <property type="entry name" value="Immunoglobulins"/>
    <property type="match status" value="2"/>
</dbReference>
<keyword evidence="6" id="KW-1185">Reference proteome</keyword>
<dbReference type="InterPro" id="IPR013378">
    <property type="entry name" value="InlB-like_B-rpt"/>
</dbReference>
<dbReference type="Pfam" id="PF00395">
    <property type="entry name" value="SLH"/>
    <property type="match status" value="3"/>
</dbReference>
<feature type="chain" id="PRO_5038612475" description="SLH domain-containing protein" evidence="3">
    <location>
        <begin position="23"/>
        <end position="1536"/>
    </location>
</feature>
<dbReference type="PANTHER" id="PTHR45661:SF3">
    <property type="entry name" value="IG-LIKE DOMAIN-CONTAINING PROTEIN"/>
    <property type="match status" value="1"/>
</dbReference>
<dbReference type="InterPro" id="IPR001119">
    <property type="entry name" value="SLH_dom"/>
</dbReference>
<keyword evidence="3" id="KW-0732">Signal</keyword>
<sequence>MRRILSLLMLCVLLGGSLPAPAAHAEAIQDSDFTYLLLSDNTFMITDYSGTSTDVVIPSEFDGKPVTAIGSSAFDPSSNSGQPKLTSVTLPSSVTMISSFAFAHNELTAIEIPSVTDIGRGAFQYNQLQSIVFGKVTFLDEYAFADNQLESVTIPDSLATIGRYAFQNNRLSSVSLPEGLKIIDSYAFNGNQLKTLQIPKSVIAINSRAFTNNSLGDVAIPPEVNLGSGDLDPVFDSTATLFIPKSSVTVFNHATKYGIPIRPCNYLITYDGNGNTGGTTPSNTPYVCYKGVFKVPVPDPDQDPSALTKTGYTFKGWNTAPDGSGMNYSDGNYPIIYGIRAGGFTLYANWEANFYQVSFDTRGGTPIPAQSVAYGGQAPKPSEPARAGYAFVGWYTDPENIDAWDYDTDKVTEDMTLYAKWKWNGAATIASLALEKDGDHVAGGHSLTVTGVVRDDTGLPVENAVVNLRSTLGKWKLTDNSDVSATTDASGRFAVEWTAPSVANPGSVTIYANVDGTIGMADSRTFQVVPPDESNAELSGLSLGSIALVPEFSGDTYTYTVADVSNAVTSINVRATTASDQSTLVINYLSAGTGATVSLPAVSGSPVSVPLHTGMNIIRIDVTARDGINARTFLIFVRRVDTVISGDYAYSLKDEGSGIAITRYKGTDSDVVIPEKIDGYVVTEIGTGAFANLELTGVSIPDTVTSISTNAFSNNLLTTVTLPKALKSIGDYAFRENQLAQIVLPDGLASVYGHAFEDNRLTSITIPNSVTLVDEYAFYNNLLEDVTFAEDGLQKIGFGAFSDNQLSSIILPKTLTHLDSEAFKNNKLSQVIMPATLELGGSVFGGTMQTGVKLIFPAEGSSEMVNYALSNGFAFEISDVRIEYEGNANGEIEGEAPVDGTHYDYYSSATIQPSGSLKRTGYTFQGWNTKKDGSGNFYEAGEGYKFKLISGVVKLYAVWERKQLAISLVTSSTVALSGHEISVTGTVYDEGATPQANISVHLSSSKGKWSQTESDKATVTTDKNGTFQVYWKALYVFETASVELTATLDGSSVEPATVSIQVSPLPGPNPSSDADLARLTLSVGELTPRFQAGITSYTADVGYAISSVTIVPEVSDPAATVTVNGNVVESGQPVQINLKVGSNPVAILVTAEDGTTETYHVTITRAWAPVDTILVTSIKVTSVTSSVYEGGTLQMAASVSPGDATNKQVSWSIQRGTGRAVIDETGLLKAEHAGLVTVQATAQDGSGSIGSQEITIYERQLGGGDTPTTPSDPMTPSDPKVPTVPTTPSHPTTPSDPKAPTVPTTQPSEKPPILNVVPGRLPIDVNDAGAIHTMLDALTVKLGDPRNANVPVFADVKDHWAAHSIRLFARLGIVQGYDDGTFKPDASITRGEFASMLAKLFPLAKGTAATPGFTDLGGSWARDAVFMLASNGIISGYEDGTFQADRNITRAEMIAILARIVNLTSVKQVKTGNFRDIDRTWARDQIQQAANAGIISGRSTNVFDPEKSATRVEALTVLLRAISLSSEIEQLLEGMN</sequence>
<dbReference type="InterPro" id="IPR013783">
    <property type="entry name" value="Ig-like_fold"/>
</dbReference>
<feature type="domain" description="SLH" evidence="4">
    <location>
        <begin position="1472"/>
        <end position="1532"/>
    </location>
</feature>
<dbReference type="SUPFAM" id="SSF49373">
    <property type="entry name" value="Invasin/intimin cell-adhesion fragments"/>
    <property type="match status" value="3"/>
</dbReference>
<feature type="compositionally biased region" description="Low complexity" evidence="2">
    <location>
        <begin position="1266"/>
        <end position="1298"/>
    </location>
</feature>
<evidence type="ECO:0000256" key="1">
    <source>
        <dbReference type="ARBA" id="ARBA00004196"/>
    </source>
</evidence>
<dbReference type="Pfam" id="PF02368">
    <property type="entry name" value="Big_2"/>
    <property type="match status" value="1"/>
</dbReference>
<dbReference type="PROSITE" id="PS51272">
    <property type="entry name" value="SLH"/>
    <property type="match status" value="3"/>
</dbReference>
<dbReference type="Gene3D" id="3.80.10.10">
    <property type="entry name" value="Ribonuclease Inhibitor"/>
    <property type="match status" value="2"/>
</dbReference>
<feature type="domain" description="SLH" evidence="4">
    <location>
        <begin position="1348"/>
        <end position="1406"/>
    </location>
</feature>
<dbReference type="InterPro" id="IPR042229">
    <property type="entry name" value="Listeria/Bacterioides_rpt_sf"/>
</dbReference>
<dbReference type="Proteomes" id="UP000276128">
    <property type="component" value="Unassembled WGS sequence"/>
</dbReference>
<dbReference type="EMBL" id="RXHU01000032">
    <property type="protein sequence ID" value="RTE09484.1"/>
    <property type="molecule type" value="Genomic_DNA"/>
</dbReference>
<dbReference type="Pfam" id="PF09479">
    <property type="entry name" value="Flg_new"/>
    <property type="match status" value="3"/>
</dbReference>
<dbReference type="Pfam" id="PF12733">
    <property type="entry name" value="Cadherin-like"/>
    <property type="match status" value="2"/>
</dbReference>
<comment type="subcellular location">
    <subcellularLocation>
        <location evidence="1">Cell envelope</location>
    </subcellularLocation>
</comment>
<dbReference type="RefSeq" id="WP_126141457.1">
    <property type="nucleotide sequence ID" value="NZ_RXHU01000032.1"/>
</dbReference>
<accession>A0A3S0AC06</accession>
<feature type="region of interest" description="Disordered" evidence="2">
    <location>
        <begin position="1260"/>
        <end position="1315"/>
    </location>
</feature>
<dbReference type="InterPro" id="IPR026906">
    <property type="entry name" value="LRR_5"/>
</dbReference>
<protein>
    <recommendedName>
        <fullName evidence="4">SLH domain-containing protein</fullName>
    </recommendedName>
</protein>
<dbReference type="GO" id="GO:0030313">
    <property type="term" value="C:cell envelope"/>
    <property type="evidence" value="ECO:0007669"/>
    <property type="project" value="UniProtKB-SubCell"/>
</dbReference>
<reference evidence="5 6" key="1">
    <citation type="submission" date="2018-12" db="EMBL/GenBank/DDBJ databases">
        <title>Bacillus ochoae sp. nov., Paenibacillus whitsoniae sp. nov., Paenibacillus spiritus sp. nov. Isolated from the Mars Exploration Rover during spacecraft assembly.</title>
        <authorList>
            <person name="Seuylemezian A."/>
            <person name="Vaishampayan P."/>
        </authorList>
    </citation>
    <scope>NUCLEOTIDE SEQUENCE [LARGE SCALE GENOMIC DNA]</scope>
    <source>
        <strain evidence="5 6">MER 54</strain>
    </source>
</reference>
<dbReference type="SMART" id="SM00635">
    <property type="entry name" value="BID_2"/>
    <property type="match status" value="1"/>
</dbReference>